<dbReference type="InParanoid" id="A0A067P1B4"/>
<feature type="domain" description="Helicase C-terminal" evidence="13">
    <location>
        <begin position="230"/>
        <end position="403"/>
    </location>
</feature>
<evidence type="ECO:0000256" key="9">
    <source>
        <dbReference type="ARBA" id="ARBA00034808"/>
    </source>
</evidence>
<dbReference type="Proteomes" id="UP000027073">
    <property type="component" value="Unassembled WGS sequence"/>
</dbReference>
<evidence type="ECO:0000256" key="7">
    <source>
        <dbReference type="ARBA" id="ARBA00023254"/>
    </source>
</evidence>
<dbReference type="Gene3D" id="3.40.50.300">
    <property type="entry name" value="P-loop containing nucleotide triphosphate hydrolases"/>
    <property type="match status" value="2"/>
</dbReference>
<gene>
    <name evidence="14" type="ORF">PLEOSDRAFT_1073367</name>
</gene>
<dbReference type="InterPro" id="IPR036388">
    <property type="entry name" value="WH-like_DNA-bd_sf"/>
</dbReference>
<evidence type="ECO:0000256" key="5">
    <source>
        <dbReference type="ARBA" id="ARBA00022840"/>
    </source>
</evidence>
<evidence type="ECO:0000256" key="3">
    <source>
        <dbReference type="ARBA" id="ARBA00022801"/>
    </source>
</evidence>
<sequence>MYRSLFKFGVFNAVQSSCFDHVSPTGSGKTVIFELAIIRMLTKARETNPLAKCVYMSPTKALCSERFRDWSTKFDPLGIKCCELTGDTVQFGKGVWGDAKNAAIMYPEKWDSLTRNWKGHGQTLSTIQLFLVDEVHILNESRGSTLEVVVSRMKRNGTEVRFLLVSATVPNIRDIASWIGNSRRDGPSLCFEFGEEFRPCKLTRHIYGIQRGQSQNEFSFNKILDFRLFSLIQKHAVDKPILVFCSTRSGVLATGQQLYKEYTDAEIKKQSVPWRQLASIGIGVHHAGLNLDDRRAIEDLYLKKTLRLVVATSTLAVGVNLPAHMVVIKGVKTFQNSVTVEYSDLDIMQMLGRAGRPQFDKDGIAIIMCETELEEKYRNLVQGKTILESGLHANLSEHLNSEVALGTITDLPSAKTWLRGSFLFQRIQQNPKFYALGKEDNQTWEERVDEMVMQSINKLQETQLIDYHATEGRAGGLASTEFGDIMSKPLNKLRTHNDIRFSIKRLDKPADKVFLLLQAILGGISLNSPEYKSADSQPNLEALGIFRHISRIARALVEVAIVKKLGSQVKCGLEVYLLNRRPPFGLDLMNSLKSFPQYFIKLKETGTSTYGGESQVEVSMVIECGLNAEWVKPKTGKHKANGASMTSILTVTSDMVFIDYRRIPTSLLNESKTFDVTAQLDKPSQSIVVYIASESLAGVGVIESYKPNIPVQEFPTVNTRPLTAVEQDLVGLDDDPDFWNMAIDDDEKEDLKPAVVKDLTRDRTSGQQPNPSPSKAPDTPPKKMPNGKYQ</sequence>
<evidence type="ECO:0000256" key="6">
    <source>
        <dbReference type="ARBA" id="ARBA00023235"/>
    </source>
</evidence>
<dbReference type="GO" id="GO:0051321">
    <property type="term" value="P:meiotic cell cycle"/>
    <property type="evidence" value="ECO:0007669"/>
    <property type="project" value="UniProtKB-KW"/>
</dbReference>
<dbReference type="PANTHER" id="PTHR47835:SF3">
    <property type="entry name" value="HELICASE FOR MEIOSIS 1"/>
    <property type="match status" value="1"/>
</dbReference>
<keyword evidence="4" id="KW-0347">Helicase</keyword>
<dbReference type="AlphaFoldDB" id="A0A067P1B4"/>
<keyword evidence="7" id="KW-0469">Meiosis</keyword>
<organism evidence="14 15">
    <name type="scientific">Pleurotus ostreatus (strain PC15)</name>
    <name type="common">Oyster mushroom</name>
    <dbReference type="NCBI Taxonomy" id="1137138"/>
    <lineage>
        <taxon>Eukaryota</taxon>
        <taxon>Fungi</taxon>
        <taxon>Dikarya</taxon>
        <taxon>Basidiomycota</taxon>
        <taxon>Agaricomycotina</taxon>
        <taxon>Agaricomycetes</taxon>
        <taxon>Agaricomycetidae</taxon>
        <taxon>Agaricales</taxon>
        <taxon>Pleurotineae</taxon>
        <taxon>Pleurotaceae</taxon>
        <taxon>Pleurotus</taxon>
    </lineage>
</organism>
<evidence type="ECO:0000259" key="12">
    <source>
        <dbReference type="PROSITE" id="PS51192"/>
    </source>
</evidence>
<dbReference type="PROSITE" id="PS51192">
    <property type="entry name" value="HELICASE_ATP_BIND_1"/>
    <property type="match status" value="1"/>
</dbReference>
<comment type="catalytic activity">
    <reaction evidence="8">
        <text>Couples ATP hydrolysis with the unwinding of duplex DNA by translocating in the 3'-5' direction.</text>
        <dbReference type="EC" id="5.6.2.4"/>
    </reaction>
</comment>
<feature type="domain" description="Helicase ATP-binding" evidence="12">
    <location>
        <begin position="22"/>
        <end position="187"/>
    </location>
</feature>
<dbReference type="Gene3D" id="1.10.3380.10">
    <property type="entry name" value="Sec63 N-terminal domain-like domain"/>
    <property type="match status" value="1"/>
</dbReference>
<dbReference type="FunFam" id="1.10.10.10:FF:000012">
    <property type="entry name" value="U5 small nuclear ribonucleoprotein helicase"/>
    <property type="match status" value="1"/>
</dbReference>
<keyword evidence="3" id="KW-0378">Hydrolase</keyword>
<dbReference type="PANTHER" id="PTHR47835">
    <property type="entry name" value="HFM1, ATP DEPENDENT DNA HELICASE HOMOLOG"/>
    <property type="match status" value="1"/>
</dbReference>
<dbReference type="Pfam" id="PF23445">
    <property type="entry name" value="WHD_SNRNP200"/>
    <property type="match status" value="1"/>
</dbReference>
<dbReference type="InterPro" id="IPR011545">
    <property type="entry name" value="DEAD/DEAH_box_helicase_dom"/>
</dbReference>
<dbReference type="SUPFAM" id="SSF158702">
    <property type="entry name" value="Sec63 N-terminal domain-like"/>
    <property type="match status" value="1"/>
</dbReference>
<keyword evidence="6" id="KW-0413">Isomerase</keyword>
<comment type="similarity">
    <text evidence="1">Belongs to the helicase family. SKI2 subfamily.</text>
</comment>
<evidence type="ECO:0000256" key="11">
    <source>
        <dbReference type="SAM" id="MobiDB-lite"/>
    </source>
</evidence>
<dbReference type="GO" id="GO:0005524">
    <property type="term" value="F:ATP binding"/>
    <property type="evidence" value="ECO:0007669"/>
    <property type="project" value="UniProtKB-KW"/>
</dbReference>
<dbReference type="HOGENOM" id="CLU_000335_0_2_1"/>
<dbReference type="SUPFAM" id="SSF52540">
    <property type="entry name" value="P-loop containing nucleoside triphosphate hydrolases"/>
    <property type="match status" value="1"/>
</dbReference>
<dbReference type="InterPro" id="IPR004179">
    <property type="entry name" value="Sec63-dom"/>
</dbReference>
<evidence type="ECO:0000313" key="15">
    <source>
        <dbReference type="Proteomes" id="UP000027073"/>
    </source>
</evidence>
<dbReference type="Pfam" id="PF02889">
    <property type="entry name" value="Sec63"/>
    <property type="match status" value="1"/>
</dbReference>
<dbReference type="EMBL" id="KL198004">
    <property type="protein sequence ID" value="KDQ33025.1"/>
    <property type="molecule type" value="Genomic_DNA"/>
</dbReference>
<dbReference type="InterPro" id="IPR001650">
    <property type="entry name" value="Helicase_C-like"/>
</dbReference>
<comment type="catalytic activity">
    <reaction evidence="10">
        <text>ATP + H2O = ADP + phosphate + H(+)</text>
        <dbReference type="Rhea" id="RHEA:13065"/>
        <dbReference type="ChEBI" id="CHEBI:15377"/>
        <dbReference type="ChEBI" id="CHEBI:15378"/>
        <dbReference type="ChEBI" id="CHEBI:30616"/>
        <dbReference type="ChEBI" id="CHEBI:43474"/>
        <dbReference type="ChEBI" id="CHEBI:456216"/>
        <dbReference type="EC" id="5.6.2.4"/>
    </reaction>
</comment>
<dbReference type="InterPro" id="IPR052247">
    <property type="entry name" value="Meiotic_Crossover_Helicase"/>
</dbReference>
<dbReference type="InterPro" id="IPR014001">
    <property type="entry name" value="Helicase_ATP-bd"/>
</dbReference>
<dbReference type="InterPro" id="IPR027417">
    <property type="entry name" value="P-loop_NTPase"/>
</dbReference>
<dbReference type="SMART" id="SM00490">
    <property type="entry name" value="HELICc"/>
    <property type="match status" value="1"/>
</dbReference>
<feature type="compositionally biased region" description="Pro residues" evidence="11">
    <location>
        <begin position="770"/>
        <end position="783"/>
    </location>
</feature>
<dbReference type="VEuPathDB" id="FungiDB:PLEOSDRAFT_1073367"/>
<evidence type="ECO:0000256" key="4">
    <source>
        <dbReference type="ARBA" id="ARBA00022806"/>
    </source>
</evidence>
<dbReference type="InterPro" id="IPR057842">
    <property type="entry name" value="WH_MER3"/>
</dbReference>
<reference evidence="15" key="1">
    <citation type="journal article" date="2014" name="Proc. Natl. Acad. Sci. U.S.A.">
        <title>Extensive sampling of basidiomycete genomes demonstrates inadequacy of the white-rot/brown-rot paradigm for wood decay fungi.</title>
        <authorList>
            <person name="Riley R."/>
            <person name="Salamov A.A."/>
            <person name="Brown D.W."/>
            <person name="Nagy L.G."/>
            <person name="Floudas D."/>
            <person name="Held B.W."/>
            <person name="Levasseur A."/>
            <person name="Lombard V."/>
            <person name="Morin E."/>
            <person name="Otillar R."/>
            <person name="Lindquist E.A."/>
            <person name="Sun H."/>
            <person name="LaButti K.M."/>
            <person name="Schmutz J."/>
            <person name="Jabbour D."/>
            <person name="Luo H."/>
            <person name="Baker S.E."/>
            <person name="Pisabarro A.G."/>
            <person name="Walton J.D."/>
            <person name="Blanchette R.A."/>
            <person name="Henrissat B."/>
            <person name="Martin F."/>
            <person name="Cullen D."/>
            <person name="Hibbett D.S."/>
            <person name="Grigoriev I.V."/>
        </authorList>
    </citation>
    <scope>NUCLEOTIDE SEQUENCE [LARGE SCALE GENOMIC DNA]</scope>
    <source>
        <strain evidence="15">PC15</strain>
    </source>
</reference>
<dbReference type="PROSITE" id="PS51194">
    <property type="entry name" value="HELICASE_CTER"/>
    <property type="match status" value="1"/>
</dbReference>
<dbReference type="SMART" id="SM00487">
    <property type="entry name" value="DEXDc"/>
    <property type="match status" value="1"/>
</dbReference>
<evidence type="ECO:0000256" key="2">
    <source>
        <dbReference type="ARBA" id="ARBA00022741"/>
    </source>
</evidence>
<evidence type="ECO:0000256" key="8">
    <source>
        <dbReference type="ARBA" id="ARBA00034617"/>
    </source>
</evidence>
<dbReference type="GO" id="GO:0003676">
    <property type="term" value="F:nucleic acid binding"/>
    <property type="evidence" value="ECO:0007669"/>
    <property type="project" value="InterPro"/>
</dbReference>
<dbReference type="CDD" id="cd18795">
    <property type="entry name" value="SF2_C_Ski2"/>
    <property type="match status" value="1"/>
</dbReference>
<accession>A0A067P1B4</accession>
<feature type="region of interest" description="Disordered" evidence="11">
    <location>
        <begin position="742"/>
        <end position="790"/>
    </location>
</feature>
<evidence type="ECO:0000313" key="14">
    <source>
        <dbReference type="EMBL" id="KDQ33025.1"/>
    </source>
</evidence>
<dbReference type="GO" id="GO:0016787">
    <property type="term" value="F:hydrolase activity"/>
    <property type="evidence" value="ECO:0007669"/>
    <property type="project" value="UniProtKB-KW"/>
</dbReference>
<keyword evidence="5" id="KW-0067">ATP-binding</keyword>
<keyword evidence="2" id="KW-0547">Nucleotide-binding</keyword>
<dbReference type="OrthoDB" id="5575at2759"/>
<evidence type="ECO:0000256" key="10">
    <source>
        <dbReference type="ARBA" id="ARBA00048988"/>
    </source>
</evidence>
<protein>
    <recommendedName>
        <fullName evidence="9">DNA 3'-5' helicase</fullName>
        <ecNumber evidence="9">5.6.2.4</ecNumber>
    </recommendedName>
</protein>
<evidence type="ECO:0000259" key="13">
    <source>
        <dbReference type="PROSITE" id="PS51194"/>
    </source>
</evidence>
<dbReference type="GO" id="GO:0043138">
    <property type="term" value="F:3'-5' DNA helicase activity"/>
    <property type="evidence" value="ECO:0007669"/>
    <property type="project" value="UniProtKB-EC"/>
</dbReference>
<name>A0A067P1B4_PLEO1</name>
<dbReference type="Pfam" id="PF00271">
    <property type="entry name" value="Helicase_C"/>
    <property type="match status" value="1"/>
</dbReference>
<evidence type="ECO:0000256" key="1">
    <source>
        <dbReference type="ARBA" id="ARBA00010140"/>
    </source>
</evidence>
<dbReference type="EC" id="5.6.2.4" evidence="9"/>
<proteinExistence type="inferred from homology"/>
<dbReference type="Pfam" id="PF00270">
    <property type="entry name" value="DEAD"/>
    <property type="match status" value="1"/>
</dbReference>
<dbReference type="STRING" id="1137138.A0A067P1B4"/>
<dbReference type="Gene3D" id="1.10.10.10">
    <property type="entry name" value="Winged helix-like DNA-binding domain superfamily/Winged helix DNA-binding domain"/>
    <property type="match status" value="1"/>
</dbReference>